<evidence type="ECO:0000313" key="8">
    <source>
        <dbReference type="EMBL" id="ACI69840.1"/>
    </source>
</evidence>
<evidence type="ECO:0000256" key="7">
    <source>
        <dbReference type="ARBA" id="ARBA00035337"/>
    </source>
</evidence>
<evidence type="ECO:0000256" key="5">
    <source>
        <dbReference type="ARBA" id="ARBA00034092"/>
    </source>
</evidence>
<dbReference type="GO" id="GO:0002181">
    <property type="term" value="P:cytoplasmic translation"/>
    <property type="evidence" value="ECO:0007669"/>
    <property type="project" value="TreeGrafter"/>
</dbReference>
<dbReference type="AlphaFoldDB" id="B5XG70"/>
<dbReference type="InterPro" id="IPR000054">
    <property type="entry name" value="Ribosomal_eL31"/>
</dbReference>
<dbReference type="GO" id="GO:0022625">
    <property type="term" value="C:cytosolic large ribosomal subunit"/>
    <property type="evidence" value="ECO:0007669"/>
    <property type="project" value="TreeGrafter"/>
</dbReference>
<evidence type="ECO:0000256" key="6">
    <source>
        <dbReference type="ARBA" id="ARBA00035230"/>
    </source>
</evidence>
<accession>B5XG70</accession>
<dbReference type="GO" id="GO:0003735">
    <property type="term" value="F:structural constituent of ribosome"/>
    <property type="evidence" value="ECO:0007669"/>
    <property type="project" value="InterPro"/>
</dbReference>
<evidence type="ECO:0000256" key="3">
    <source>
        <dbReference type="ARBA" id="ARBA00022980"/>
    </source>
</evidence>
<reference evidence="8" key="3">
    <citation type="submission" date="2010-08" db="EMBL/GenBank/DDBJ databases">
        <authorList>
            <consortium name="cGRASP (B.F. Koop &amp; W.S. Davidson)"/>
        </authorList>
    </citation>
    <scope>NUCLEOTIDE SEQUENCE</scope>
    <source>
        <tissue evidence="8">Thymus</tissue>
    </source>
</reference>
<dbReference type="PANTHER" id="PTHR10956:SF0">
    <property type="entry name" value="60S RIBOSOMAL PROTEIN L31"/>
    <property type="match status" value="1"/>
</dbReference>
<comment type="function">
    <text evidence="5">Component of the large ribosomal subunit. The ribosome is a large ribonucleoprotein complex responsible for the synthesis of proteins in the cell.</text>
</comment>
<reference evidence="8" key="2">
    <citation type="journal article" date="2010" name="BMC Genomics">
        <title>Salmo salar and Esox lucius full-length cDNA sequences reveal changes in evolutionary pressures on a post-tetraploidization genome.</title>
        <authorList>
            <person name="Leong J.S."/>
            <person name="Jantzen S.G."/>
            <person name="von Schalburg K.R."/>
            <person name="Cooper G.A."/>
            <person name="Messmer A.M."/>
            <person name="Liao N.Y."/>
            <person name="Munro S."/>
            <person name="Moore R."/>
            <person name="Holt R.A."/>
            <person name="Jones S.J."/>
            <person name="Davidson W.S."/>
            <person name="Koop B.F."/>
        </authorList>
    </citation>
    <scope>NUCLEOTIDE SEQUENCE</scope>
    <source>
        <tissue evidence="8">Thymus</tissue>
    </source>
</reference>
<evidence type="ECO:0000256" key="4">
    <source>
        <dbReference type="ARBA" id="ARBA00023274"/>
    </source>
</evidence>
<reference evidence="8" key="1">
    <citation type="submission" date="2008-10" db="EMBL/GenBank/DDBJ databases">
        <authorList>
            <consortium name="cGRASP (B.F. Koop &amp; W.S. Davidson)"/>
            <person name="Leong J."/>
            <person name="von Schalburg K."/>
            <person name="Cooper G."/>
            <person name="Moore R."/>
            <person name="Holt R."/>
            <person name="Davidson W.S."/>
            <person name="Koop B.F."/>
        </authorList>
    </citation>
    <scope>NUCLEOTIDE SEQUENCE</scope>
    <source>
        <tissue evidence="8">Thymus</tissue>
    </source>
</reference>
<sequence length="117" mass="13534">MATKAGKKGETTEIVRECTINLHKRLYNVSHKRHAIRAIKEIKTFAQKNMLTPVVKVDGELNKYIWSKGLRKVPVRVRVRMERKLAEDEDSAHKFYTMVTYVPVASFKNCKMLPANC</sequence>
<keyword evidence="4" id="KW-0687">Ribonucleoprotein</keyword>
<dbReference type="PROSITE" id="PS01144">
    <property type="entry name" value="RIBOSOMAL_L31E"/>
    <property type="match status" value="1"/>
</dbReference>
<gene>
    <name evidence="8" type="primary">RL31</name>
</gene>
<evidence type="ECO:0000256" key="1">
    <source>
        <dbReference type="ARBA" id="ARBA00010808"/>
    </source>
</evidence>
<dbReference type="InterPro" id="IPR023621">
    <property type="entry name" value="Ribosomal_eL31_dom_sf"/>
</dbReference>
<dbReference type="Gene3D" id="3.10.440.10">
    <property type="match status" value="1"/>
</dbReference>
<dbReference type="SMART" id="SM01380">
    <property type="entry name" value="Ribosomal_L31e"/>
    <property type="match status" value="1"/>
</dbReference>
<comment type="subunit">
    <text evidence="2">Component of the large ribosomal subunit.</text>
</comment>
<dbReference type="InterPro" id="IPR020052">
    <property type="entry name" value="Ribosomal_eL31_CS"/>
</dbReference>
<organism evidence="8">
    <name type="scientific">Salmo salar</name>
    <name type="common">Atlantic salmon</name>
    <dbReference type="NCBI Taxonomy" id="8030"/>
    <lineage>
        <taxon>Eukaryota</taxon>
        <taxon>Metazoa</taxon>
        <taxon>Chordata</taxon>
        <taxon>Craniata</taxon>
        <taxon>Vertebrata</taxon>
        <taxon>Euteleostomi</taxon>
        <taxon>Actinopterygii</taxon>
        <taxon>Neopterygii</taxon>
        <taxon>Teleostei</taxon>
        <taxon>Protacanthopterygii</taxon>
        <taxon>Salmoniformes</taxon>
        <taxon>Salmonidae</taxon>
        <taxon>Salmoninae</taxon>
        <taxon>Salmo</taxon>
    </lineage>
</organism>
<keyword evidence="3 8" id="KW-0689">Ribosomal protein</keyword>
<dbReference type="PANTHER" id="PTHR10956">
    <property type="entry name" value="60S RIBOSOMAL PROTEIN L31"/>
    <property type="match status" value="1"/>
</dbReference>
<name>B5XG70_SALSA</name>
<proteinExistence type="evidence at transcript level"/>
<comment type="similarity">
    <text evidence="1">Belongs to the eukaryotic ribosomal protein eL31 family.</text>
</comment>
<dbReference type="EMBL" id="BT050039">
    <property type="protein sequence ID" value="ACI69840.1"/>
    <property type="molecule type" value="mRNA"/>
</dbReference>
<dbReference type="SUPFAM" id="SSF54575">
    <property type="entry name" value="Ribosomal protein L31e"/>
    <property type="match status" value="1"/>
</dbReference>
<dbReference type="FunFam" id="3.10.440.10:FF:000001">
    <property type="entry name" value="60S ribosomal protein L31"/>
    <property type="match status" value="1"/>
</dbReference>
<evidence type="ECO:0000256" key="2">
    <source>
        <dbReference type="ARBA" id="ARBA00011133"/>
    </source>
</evidence>
<protein>
    <recommendedName>
        <fullName evidence="6">Large ribosomal subunit protein eL31</fullName>
    </recommendedName>
    <alternativeName>
        <fullName evidence="7">60S ribosomal protein L31</fullName>
    </alternativeName>
</protein>
<dbReference type="Pfam" id="PF01198">
    <property type="entry name" value="Ribosomal_L31e"/>
    <property type="match status" value="1"/>
</dbReference>